<proteinExistence type="predicted"/>
<dbReference type="Pfam" id="PF22679">
    <property type="entry name" value="T1R_D3-like"/>
    <property type="match status" value="1"/>
</dbReference>
<gene>
    <name evidence="2" type="ORF">GCM10009655_11450</name>
</gene>
<organism evidence="2 3">
    <name type="scientific">Rhodoglobus aureus</name>
    <dbReference type="NCBI Taxonomy" id="191497"/>
    <lineage>
        <taxon>Bacteria</taxon>
        <taxon>Bacillati</taxon>
        <taxon>Actinomycetota</taxon>
        <taxon>Actinomycetes</taxon>
        <taxon>Micrococcales</taxon>
        <taxon>Microbacteriaceae</taxon>
        <taxon>Rhodoglobus</taxon>
    </lineage>
</organism>
<name>A0ABN1VJD7_9MICO</name>
<reference evidence="2 3" key="1">
    <citation type="journal article" date="2019" name="Int. J. Syst. Evol. Microbiol.">
        <title>The Global Catalogue of Microorganisms (GCM) 10K type strain sequencing project: providing services to taxonomists for standard genome sequencing and annotation.</title>
        <authorList>
            <consortium name="The Broad Institute Genomics Platform"/>
            <consortium name="The Broad Institute Genome Sequencing Center for Infectious Disease"/>
            <person name="Wu L."/>
            <person name="Ma J."/>
        </authorList>
    </citation>
    <scope>NUCLEOTIDE SEQUENCE [LARGE SCALE GENOMIC DNA]</scope>
    <source>
        <strain evidence="2 3">JCM 12762</strain>
    </source>
</reference>
<keyword evidence="2" id="KW-0378">Hydrolase</keyword>
<evidence type="ECO:0000313" key="3">
    <source>
        <dbReference type="Proteomes" id="UP001500943"/>
    </source>
</evidence>
<dbReference type="Pfam" id="PF04313">
    <property type="entry name" value="HSDR_N"/>
    <property type="match status" value="1"/>
</dbReference>
<dbReference type="EMBL" id="BAAAKW010000020">
    <property type="protein sequence ID" value="GAA1213858.1"/>
    <property type="molecule type" value="Genomic_DNA"/>
</dbReference>
<keyword evidence="2" id="KW-0547">Nucleotide-binding</keyword>
<dbReference type="GO" id="GO:0004386">
    <property type="term" value="F:helicase activity"/>
    <property type="evidence" value="ECO:0007669"/>
    <property type="project" value="UniProtKB-KW"/>
</dbReference>
<dbReference type="InterPro" id="IPR014001">
    <property type="entry name" value="Helicase_ATP-bd"/>
</dbReference>
<dbReference type="CDD" id="cd22332">
    <property type="entry name" value="HsdR_N"/>
    <property type="match status" value="1"/>
</dbReference>
<dbReference type="Proteomes" id="UP001500943">
    <property type="component" value="Unassembled WGS sequence"/>
</dbReference>
<dbReference type="InterPro" id="IPR040980">
    <property type="entry name" value="SWI2_SNF2"/>
</dbReference>
<dbReference type="SUPFAM" id="SSF52540">
    <property type="entry name" value="P-loop containing nucleoside triphosphate hydrolases"/>
    <property type="match status" value="1"/>
</dbReference>
<accession>A0ABN1VJD7</accession>
<comment type="caution">
    <text evidence="2">The sequence shown here is derived from an EMBL/GenBank/DDBJ whole genome shotgun (WGS) entry which is preliminary data.</text>
</comment>
<dbReference type="RefSeq" id="WP_343924014.1">
    <property type="nucleotide sequence ID" value="NZ_BAAAKW010000020.1"/>
</dbReference>
<keyword evidence="2" id="KW-0347">Helicase</keyword>
<protein>
    <submittedName>
        <fullName evidence="2">DEAD/DEAH box helicase family protein</fullName>
    </submittedName>
</protein>
<dbReference type="PANTHER" id="PTHR42927">
    <property type="entry name" value="HELICASE SUPERFAMILY 1 AND 2 DOMAIN-CONTAINING PROTEIN"/>
    <property type="match status" value="1"/>
</dbReference>
<dbReference type="Pfam" id="PF18766">
    <property type="entry name" value="SWI2_SNF2"/>
    <property type="match status" value="1"/>
</dbReference>
<sequence length="1042" mass="115328">MALHHEDAFETEICEYLAAHGWEYSPDDLGYDGERALFPDDIWAWLNDTQPDQLDKIVKPDASEIAQNQGRKQILDRIAKIMATDPMNAGGTLNALKKPVSVLNAKFSLLQARPATTLNPATVERYNKNRLRVMRQVEYSGRTQNRIDLVLFVNGIPVSTVELKTDLTQSLAAGLKQYSQDRKPEGEPLLTFGRGALVHFVVTNEEVHMATKLDGNNTRFLPFNRGKNNGAGNAPAAGESSPTSYFWEEILQRETWLDLIGRFLHYRFEEHTDAIDGKKSYARYLRFPRYHQWRAVTKLERAVAVEGAGHNYLIQHSAGSGKTDSIAWTAHRMAQLHDSDGNKVFNGVIVVSDRQVLDGQLQRAVEQLETTSGVFQPITRGGDASKSKQLAEALLAGKQIIGVTLQTFPHALSVIEKNAGLAGRKYAVIADEAHSSQTGEAAASLKQVLTVGATASSTAAPEADAGETPELTTDVEDVLADLMARKVGVGTISFFAFTATPKGKTVELFGRDDEAGVKKEFDLYSMKQAIEEGFILDVLKNYLSYDLAFEIAHADHADVAVEVDTSKANSELMRWVRLHPTNIAQKVAVIVEHFRTNVRRELGGRSKAMVVTSSRKEAVRYKQAIDSYLAEHKLEKELGALVAFSGSVNDPDSGSTDLTETNMNQGLKGRSLEKAFSGDDYQVMIVANKYQTGFDQPLLVGMYVDKKLSGITAVQTLSRLNRVIPGKENTYILDFVNDPDEILTAFQTYYEDAELTTPSNPDIIHDMLSKLRGMSIIDQHDVDGVVNAWLNKTRHNALYSHIKASRDVFWDRWNTANAGAETDDLEIGRLEDFRGTVNAFVRAYDFFSQIIDYGDTDIEKWAIFLRVYRRVIERQEAAPSEINTDDIVLTHYRLRKQEAKSLGLTPGKAGELTGITDSGSGKPREVKYGLLQEVIDKINQLFSGSGIDEVDGVNAAESLLRHVVENEKLQAEAIANTETDFEGSPTIVGELEDAMYRSATGLNGAFKALLQLEDFGQVKEVLIAMGLYEKTRAEAERVASGG</sequence>
<evidence type="ECO:0000313" key="2">
    <source>
        <dbReference type="EMBL" id="GAA1213858.1"/>
    </source>
</evidence>
<dbReference type="PANTHER" id="PTHR42927:SF1">
    <property type="entry name" value="HELICASE SUPERFAMILY 1 AND 2 DOMAIN-CONTAINING PROTEIN"/>
    <property type="match status" value="1"/>
</dbReference>
<dbReference type="Gene3D" id="3.90.1570.50">
    <property type="match status" value="1"/>
</dbReference>
<dbReference type="SMART" id="SM00487">
    <property type="entry name" value="DEXDc"/>
    <property type="match status" value="1"/>
</dbReference>
<dbReference type="InterPro" id="IPR027417">
    <property type="entry name" value="P-loop_NTPase"/>
</dbReference>
<dbReference type="Gene3D" id="3.40.50.300">
    <property type="entry name" value="P-loop containing nucleotide triphosphate hydrolases"/>
    <property type="match status" value="2"/>
</dbReference>
<dbReference type="InterPro" id="IPR007409">
    <property type="entry name" value="Restrct_endonuc_type1_HsdR_N"/>
</dbReference>
<keyword evidence="3" id="KW-1185">Reference proteome</keyword>
<keyword evidence="2" id="KW-0067">ATP-binding</keyword>
<evidence type="ECO:0000259" key="1">
    <source>
        <dbReference type="SMART" id="SM00487"/>
    </source>
</evidence>
<feature type="domain" description="Helicase ATP-binding" evidence="1">
    <location>
        <begin position="284"/>
        <end position="524"/>
    </location>
</feature>
<dbReference type="InterPro" id="IPR055180">
    <property type="entry name" value="HsdR_RecA-like_helicase_dom_2"/>
</dbReference>